<dbReference type="RefSeq" id="WP_081449060.1">
    <property type="nucleotide sequence ID" value="NZ_JADOZO010000533.1"/>
</dbReference>
<dbReference type="EMBL" id="VWAK01000020">
    <property type="protein sequence ID" value="KAA5229692.1"/>
    <property type="molecule type" value="Genomic_DNA"/>
</dbReference>
<gene>
    <name evidence="5" type="ORF">F2Z09_19050</name>
    <name evidence="4" type="ORF">F2Z22_12665</name>
</gene>
<dbReference type="Proteomes" id="UP000421791">
    <property type="component" value="Unassembled WGS sequence"/>
</dbReference>
<keyword evidence="4" id="KW-0675">Receptor</keyword>
<evidence type="ECO:0000259" key="3">
    <source>
        <dbReference type="Pfam" id="PF07715"/>
    </source>
</evidence>
<evidence type="ECO:0000313" key="6">
    <source>
        <dbReference type="Proteomes" id="UP000421791"/>
    </source>
</evidence>
<protein>
    <submittedName>
        <fullName evidence="4">TonB-dependent receptor plug domain-containing protein</fullName>
    </submittedName>
</protein>
<dbReference type="EMBL" id="VWAG01000053">
    <property type="protein sequence ID" value="KAA5252865.1"/>
    <property type="molecule type" value="Genomic_DNA"/>
</dbReference>
<evidence type="ECO:0000313" key="5">
    <source>
        <dbReference type="EMBL" id="KAA5252865.1"/>
    </source>
</evidence>
<accession>A0A7J4YN14</accession>
<dbReference type="GO" id="GO:0044718">
    <property type="term" value="P:siderophore transmembrane transport"/>
    <property type="evidence" value="ECO:0007669"/>
    <property type="project" value="TreeGrafter"/>
</dbReference>
<dbReference type="Gene3D" id="2.170.130.10">
    <property type="entry name" value="TonB-dependent receptor, plug domain"/>
    <property type="match status" value="1"/>
</dbReference>
<keyword evidence="2" id="KW-0998">Cell outer membrane</keyword>
<keyword evidence="2" id="KW-0812">Transmembrane</keyword>
<dbReference type="Proteomes" id="UP000440198">
    <property type="component" value="Unassembled WGS sequence"/>
</dbReference>
<comment type="caution">
    <text evidence="4">The sequence shown here is derived from an EMBL/GenBank/DDBJ whole genome shotgun (WGS) entry which is preliminary data.</text>
</comment>
<dbReference type="Pfam" id="PF07715">
    <property type="entry name" value="Plug"/>
    <property type="match status" value="1"/>
</dbReference>
<feature type="domain" description="TonB-dependent receptor plug" evidence="3">
    <location>
        <begin position="33"/>
        <end position="130"/>
    </location>
</feature>
<proteinExistence type="inferred from homology"/>
<organism evidence="4 6">
    <name type="scientific">Bacteroides finegoldii</name>
    <dbReference type="NCBI Taxonomy" id="338188"/>
    <lineage>
        <taxon>Bacteria</taxon>
        <taxon>Pseudomonadati</taxon>
        <taxon>Bacteroidota</taxon>
        <taxon>Bacteroidia</taxon>
        <taxon>Bacteroidales</taxon>
        <taxon>Bacteroidaceae</taxon>
        <taxon>Bacteroides</taxon>
    </lineage>
</organism>
<reference evidence="6 7" key="1">
    <citation type="journal article" date="2019" name="Nat. Med.">
        <title>A library of human gut bacterial isolates paired with longitudinal multiomics data enables mechanistic microbiome research.</title>
        <authorList>
            <person name="Poyet M."/>
            <person name="Groussin M."/>
            <person name="Gibbons S.M."/>
            <person name="Avila-Pacheco J."/>
            <person name="Jiang X."/>
            <person name="Kearney S.M."/>
            <person name="Perrotta A.R."/>
            <person name="Berdy B."/>
            <person name="Zhao S."/>
            <person name="Lieberman T.D."/>
            <person name="Swanson P.K."/>
            <person name="Smith M."/>
            <person name="Roesemann S."/>
            <person name="Alexander J.E."/>
            <person name="Rich S.A."/>
            <person name="Livny J."/>
            <person name="Vlamakis H."/>
            <person name="Clish C."/>
            <person name="Bullock K."/>
            <person name="Deik A."/>
            <person name="Scott J."/>
            <person name="Pierce K.A."/>
            <person name="Xavier R.J."/>
            <person name="Alm E.J."/>
        </authorList>
    </citation>
    <scope>NUCLEOTIDE SEQUENCE [LARGE SCALE GENOMIC DNA]</scope>
    <source>
        <strain evidence="5 7">BIOML-A2</strain>
        <strain evidence="4 6">BIOML-A6</strain>
    </source>
</reference>
<comment type="subcellular location">
    <subcellularLocation>
        <location evidence="2">Cell outer membrane</location>
        <topology evidence="2">Multi-pass membrane protein</topology>
    </subcellularLocation>
</comment>
<dbReference type="GO" id="GO:0015344">
    <property type="term" value="F:siderophore uptake transmembrane transporter activity"/>
    <property type="evidence" value="ECO:0007669"/>
    <property type="project" value="TreeGrafter"/>
</dbReference>
<dbReference type="PANTHER" id="PTHR30069">
    <property type="entry name" value="TONB-DEPENDENT OUTER MEMBRANE RECEPTOR"/>
    <property type="match status" value="1"/>
</dbReference>
<evidence type="ECO:0000313" key="7">
    <source>
        <dbReference type="Proteomes" id="UP000440198"/>
    </source>
</evidence>
<evidence type="ECO:0000256" key="1">
    <source>
        <dbReference type="ARBA" id="ARBA00022729"/>
    </source>
</evidence>
<dbReference type="SUPFAM" id="SSF56935">
    <property type="entry name" value="Porins"/>
    <property type="match status" value="1"/>
</dbReference>
<name>A0A7J4YN14_9BACE</name>
<keyword evidence="7" id="KW-1185">Reference proteome</keyword>
<dbReference type="InterPro" id="IPR039426">
    <property type="entry name" value="TonB-dep_rcpt-like"/>
</dbReference>
<keyword evidence="2" id="KW-0472">Membrane</keyword>
<dbReference type="PROSITE" id="PS52016">
    <property type="entry name" value="TONB_DEPENDENT_REC_3"/>
    <property type="match status" value="1"/>
</dbReference>
<keyword evidence="2" id="KW-0813">Transport</keyword>
<keyword evidence="1" id="KW-0732">Signal</keyword>
<comment type="similarity">
    <text evidence="2">Belongs to the TonB-dependent receptor family.</text>
</comment>
<evidence type="ECO:0000313" key="4">
    <source>
        <dbReference type="EMBL" id="KAA5229692.1"/>
    </source>
</evidence>
<dbReference type="GO" id="GO:0009279">
    <property type="term" value="C:cell outer membrane"/>
    <property type="evidence" value="ECO:0007669"/>
    <property type="project" value="UniProtKB-SubCell"/>
</dbReference>
<dbReference type="AlphaFoldDB" id="A0A7J4YN14"/>
<sequence length="406" mass="45324">MPDIKNSNYVEIDEVVIVGKSEACRQQEQAFAISVADLSKNYNTSVDIGTITNRMAGVKLRVNSGVGSDYNFTLNGFSGRQVKFFMNGLAMDNFGDAFSINNLPANMVERAEVYKGVLPVGLGADALGGAVNVITRKTANYLDVSYSFGSFNTHKASINGAYTNGKTGLTTRLTSFLNYSDNNYKVYVPIIDLESGQKLGNQWVKRFHDGYKSLRVRLETGFVNRPFADYLLAGIIVAGNDKDIQNGVVMELVYGARTTDSRSVIPMLRYKKSDLFIEGWGLSFYGSYSDVDNNSTDTVPRRYNWQGEWVPNASTSSGERSRSQLHINNKEWRTNTSLNYTFNQYHTLSLNHVYSGLTRKVSDVEDPANEYNKVPQSIDKQYLVWDGWPNIHDGMLPCSKGDKACE</sequence>
<dbReference type="InterPro" id="IPR037066">
    <property type="entry name" value="Plug_dom_sf"/>
</dbReference>
<dbReference type="InterPro" id="IPR012910">
    <property type="entry name" value="Plug_dom"/>
</dbReference>
<evidence type="ECO:0000256" key="2">
    <source>
        <dbReference type="PROSITE-ProRule" id="PRU01360"/>
    </source>
</evidence>
<dbReference type="PANTHER" id="PTHR30069:SF29">
    <property type="entry name" value="HEMOGLOBIN AND HEMOGLOBIN-HAPTOGLOBIN-BINDING PROTEIN 1-RELATED"/>
    <property type="match status" value="1"/>
</dbReference>
<keyword evidence="2" id="KW-1134">Transmembrane beta strand</keyword>